<evidence type="ECO:0000256" key="1">
    <source>
        <dbReference type="SAM" id="SignalP"/>
    </source>
</evidence>
<evidence type="ECO:0000313" key="3">
    <source>
        <dbReference type="Proteomes" id="UP000000763"/>
    </source>
</evidence>
<keyword evidence="1" id="KW-0732">Signal</keyword>
<feature type="chain" id="PRO_5004307026" evidence="1">
    <location>
        <begin position="30"/>
        <end position="126"/>
    </location>
</feature>
<reference evidence="3" key="2">
    <citation type="journal article" date="2008" name="Nucleic Acids Res.">
        <title>The rice annotation project database (RAP-DB): 2008 update.</title>
        <authorList>
            <consortium name="The rice annotation project (RAP)"/>
        </authorList>
    </citation>
    <scope>GENOME REANNOTATION</scope>
    <source>
        <strain evidence="3">cv. Nipponbare</strain>
    </source>
</reference>
<gene>
    <name evidence="2" type="primary">OSJNBb0005F01.18</name>
</gene>
<reference evidence="3" key="1">
    <citation type="journal article" date="2005" name="Nature">
        <title>The map-based sequence of the rice genome.</title>
        <authorList>
            <consortium name="International rice genome sequencing project (IRGSP)"/>
            <person name="Matsumoto T."/>
            <person name="Wu J."/>
            <person name="Kanamori H."/>
            <person name="Katayose Y."/>
            <person name="Fujisawa M."/>
            <person name="Namiki N."/>
            <person name="Mizuno H."/>
            <person name="Yamamoto K."/>
            <person name="Antonio B.A."/>
            <person name="Baba T."/>
            <person name="Sakata K."/>
            <person name="Nagamura Y."/>
            <person name="Aoki H."/>
            <person name="Arikawa K."/>
            <person name="Arita K."/>
            <person name="Bito T."/>
            <person name="Chiden Y."/>
            <person name="Fujitsuka N."/>
            <person name="Fukunaka R."/>
            <person name="Hamada M."/>
            <person name="Harada C."/>
            <person name="Hayashi A."/>
            <person name="Hijishita S."/>
            <person name="Honda M."/>
            <person name="Hosokawa S."/>
            <person name="Ichikawa Y."/>
            <person name="Idonuma A."/>
            <person name="Iijima M."/>
            <person name="Ikeda M."/>
            <person name="Ikeno M."/>
            <person name="Ito K."/>
            <person name="Ito S."/>
            <person name="Ito T."/>
            <person name="Ito Y."/>
            <person name="Ito Y."/>
            <person name="Iwabuchi A."/>
            <person name="Kamiya K."/>
            <person name="Karasawa W."/>
            <person name="Kurita K."/>
            <person name="Katagiri S."/>
            <person name="Kikuta A."/>
            <person name="Kobayashi H."/>
            <person name="Kobayashi N."/>
            <person name="Machita K."/>
            <person name="Maehara T."/>
            <person name="Masukawa M."/>
            <person name="Mizubayashi T."/>
            <person name="Mukai Y."/>
            <person name="Nagasaki H."/>
            <person name="Nagata Y."/>
            <person name="Naito S."/>
            <person name="Nakashima M."/>
            <person name="Nakama Y."/>
            <person name="Nakamichi Y."/>
            <person name="Nakamura M."/>
            <person name="Meguro A."/>
            <person name="Negishi M."/>
            <person name="Ohta I."/>
            <person name="Ohta T."/>
            <person name="Okamoto M."/>
            <person name="Ono N."/>
            <person name="Saji S."/>
            <person name="Sakaguchi M."/>
            <person name="Sakai K."/>
            <person name="Shibata M."/>
            <person name="Shimokawa T."/>
            <person name="Song J."/>
            <person name="Takazaki Y."/>
            <person name="Terasawa K."/>
            <person name="Tsugane M."/>
            <person name="Tsuji K."/>
            <person name="Ueda S."/>
            <person name="Waki K."/>
            <person name="Yamagata H."/>
            <person name="Yamamoto M."/>
            <person name="Yamamoto S."/>
            <person name="Yamane H."/>
            <person name="Yoshiki S."/>
            <person name="Yoshihara R."/>
            <person name="Yukawa K."/>
            <person name="Zhong H."/>
            <person name="Yano M."/>
            <person name="Yuan Q."/>
            <person name="Ouyang S."/>
            <person name="Liu J."/>
            <person name="Jones K.M."/>
            <person name="Gansberger K."/>
            <person name="Moffat K."/>
            <person name="Hill J."/>
            <person name="Bera J."/>
            <person name="Fadrosh D."/>
            <person name="Jin S."/>
            <person name="Johri S."/>
            <person name="Kim M."/>
            <person name="Overton L."/>
            <person name="Reardon M."/>
            <person name="Tsitrin T."/>
            <person name="Vuong H."/>
            <person name="Weaver B."/>
            <person name="Ciecko A."/>
            <person name="Tallon L."/>
            <person name="Jackson J."/>
            <person name="Pai G."/>
            <person name="Aken S.V."/>
            <person name="Utterback T."/>
            <person name="Reidmuller S."/>
            <person name="Feldblyum T."/>
            <person name="Hsiao J."/>
            <person name="Zismann V."/>
            <person name="Iobst S."/>
            <person name="de Vazeille A.R."/>
            <person name="Buell C.R."/>
            <person name="Ying K."/>
            <person name="Li Y."/>
            <person name="Lu T."/>
            <person name="Huang Y."/>
            <person name="Zhao Q."/>
            <person name="Feng Q."/>
            <person name="Zhang L."/>
            <person name="Zhu J."/>
            <person name="Weng Q."/>
            <person name="Mu J."/>
            <person name="Lu Y."/>
            <person name="Fan D."/>
            <person name="Liu Y."/>
            <person name="Guan J."/>
            <person name="Zhang Y."/>
            <person name="Yu S."/>
            <person name="Liu X."/>
            <person name="Zhang Y."/>
            <person name="Hong G."/>
            <person name="Han B."/>
            <person name="Choisne N."/>
            <person name="Demange N."/>
            <person name="Orjeda G."/>
            <person name="Samain S."/>
            <person name="Cattolico L."/>
            <person name="Pelletier E."/>
            <person name="Couloux A."/>
            <person name="Segurens B."/>
            <person name="Wincker P."/>
            <person name="D'Hont A."/>
            <person name="Scarpelli C."/>
            <person name="Weissenbach J."/>
            <person name="Salanoubat M."/>
            <person name="Quetier F."/>
            <person name="Yu Y."/>
            <person name="Kim H.R."/>
            <person name="Rambo T."/>
            <person name="Currie J."/>
            <person name="Collura K."/>
            <person name="Luo M."/>
            <person name="Yang T."/>
            <person name="Ammiraju J.S.S."/>
            <person name="Engler F."/>
            <person name="Soderlund C."/>
            <person name="Wing R.A."/>
            <person name="Palmer L.E."/>
            <person name="de la Bastide M."/>
            <person name="Spiegel L."/>
            <person name="Nascimento L."/>
            <person name="Zutavern T."/>
            <person name="O'Shaughnessy A."/>
            <person name="Dike S."/>
            <person name="Dedhia N."/>
            <person name="Preston R."/>
            <person name="Balija V."/>
            <person name="McCombie W.R."/>
            <person name="Chow T."/>
            <person name="Chen H."/>
            <person name="Chung M."/>
            <person name="Chen C."/>
            <person name="Shaw J."/>
            <person name="Wu H."/>
            <person name="Hsiao K."/>
            <person name="Chao Y."/>
            <person name="Chu M."/>
            <person name="Cheng C."/>
            <person name="Hour A."/>
            <person name="Lee P."/>
            <person name="Lin S."/>
            <person name="Lin Y."/>
            <person name="Liou J."/>
            <person name="Liu S."/>
            <person name="Hsing Y."/>
            <person name="Raghuvanshi S."/>
            <person name="Mohanty A."/>
            <person name="Bharti A.K."/>
            <person name="Gaur A."/>
            <person name="Gupta V."/>
            <person name="Kumar D."/>
            <person name="Ravi V."/>
            <person name="Vij S."/>
            <person name="Kapur A."/>
            <person name="Khurana P."/>
            <person name="Khurana P."/>
            <person name="Khurana J.P."/>
            <person name="Tyagi A.K."/>
            <person name="Gaikwad K."/>
            <person name="Singh A."/>
            <person name="Dalal V."/>
            <person name="Srivastava S."/>
            <person name="Dixit A."/>
            <person name="Pal A.K."/>
            <person name="Ghazi I.A."/>
            <person name="Yadav M."/>
            <person name="Pandit A."/>
            <person name="Bhargava A."/>
            <person name="Sureshbabu K."/>
            <person name="Batra K."/>
            <person name="Sharma T.R."/>
            <person name="Mohapatra T."/>
            <person name="Singh N.K."/>
            <person name="Messing J."/>
            <person name="Nelson A.B."/>
            <person name="Fuks G."/>
            <person name="Kavchok S."/>
            <person name="Keizer G."/>
            <person name="Linton E."/>
            <person name="Llaca V."/>
            <person name="Song R."/>
            <person name="Tanyolac B."/>
            <person name="Young S."/>
            <person name="Ho-Il K."/>
            <person name="Hahn J.H."/>
            <person name="Sangsakoo G."/>
            <person name="Vanavichit A."/>
            <person name="de Mattos Luiz.A.T."/>
            <person name="Zimmer P.D."/>
            <person name="Malone G."/>
            <person name="Dellagostin O."/>
            <person name="de Oliveira A.C."/>
            <person name="Bevan M."/>
            <person name="Bancroft I."/>
            <person name="Minx P."/>
            <person name="Cordum H."/>
            <person name="Wilson R."/>
            <person name="Cheng Z."/>
            <person name="Jin W."/>
            <person name="Jiang J."/>
            <person name="Leong S.A."/>
            <person name="Iwama H."/>
            <person name="Gojobori T."/>
            <person name="Itoh T."/>
            <person name="Niimura Y."/>
            <person name="Fujii Y."/>
            <person name="Habara T."/>
            <person name="Sakai H."/>
            <person name="Sato Y."/>
            <person name="Wilson G."/>
            <person name="Kumar K."/>
            <person name="McCouch S."/>
            <person name="Juretic N."/>
            <person name="Hoen D."/>
            <person name="Wright S."/>
            <person name="Bruskiewich R."/>
            <person name="Bureau T."/>
            <person name="Miyao A."/>
            <person name="Hirochika H."/>
            <person name="Nishikawa T."/>
            <person name="Kadowaki K."/>
            <person name="Sugiura M."/>
            <person name="Burr B."/>
            <person name="Sasaki T."/>
        </authorList>
    </citation>
    <scope>NUCLEOTIDE SEQUENCE [LARGE SCALE GENOMIC DNA]</scope>
    <source>
        <strain evidence="3">cv. Nipponbare</strain>
    </source>
</reference>
<organism evidence="2 3">
    <name type="scientific">Oryza sativa subsp. japonica</name>
    <name type="common">Rice</name>
    <dbReference type="NCBI Taxonomy" id="39947"/>
    <lineage>
        <taxon>Eukaryota</taxon>
        <taxon>Viridiplantae</taxon>
        <taxon>Streptophyta</taxon>
        <taxon>Embryophyta</taxon>
        <taxon>Tracheophyta</taxon>
        <taxon>Spermatophyta</taxon>
        <taxon>Magnoliopsida</taxon>
        <taxon>Liliopsida</taxon>
        <taxon>Poales</taxon>
        <taxon>Poaceae</taxon>
        <taxon>BOP clade</taxon>
        <taxon>Oryzoideae</taxon>
        <taxon>Oryzeae</taxon>
        <taxon>Oryzinae</taxon>
        <taxon>Oryza</taxon>
        <taxon>Oryza sativa</taxon>
    </lineage>
</organism>
<accession>Q8H864</accession>
<feature type="signal peptide" evidence="1">
    <location>
        <begin position="1"/>
        <end position="29"/>
    </location>
</feature>
<sequence>MPLVRSSRGSGDLLHCLMLLCLSIKLAIAHGHIQLSKTGTIALKTIKAAAAKRRAAAGERVGAISNRRCVGGEQATGRACGGAGDGETVLATDAIQFEALGKGGFHAIELRGVARGHRRDKGRRTY</sequence>
<dbReference type="Proteomes" id="UP000000763">
    <property type="component" value="Chromosome 10"/>
</dbReference>
<evidence type="ECO:0000313" key="2">
    <source>
        <dbReference type="EMBL" id="AAN09869.1"/>
    </source>
</evidence>
<proteinExistence type="predicted"/>
<dbReference type="EMBL" id="AC104322">
    <property type="protein sequence ID" value="AAN09869.1"/>
    <property type="molecule type" value="Genomic_DNA"/>
</dbReference>
<name>Q8H864_ORYSJ</name>
<dbReference type="AlphaFoldDB" id="Q8H864"/>
<protein>
    <submittedName>
        <fullName evidence="2">Uncharacterized protein</fullName>
    </submittedName>
</protein>